<dbReference type="EMBL" id="JAOX01000001">
    <property type="protein sequence ID" value="ETZ87380.1"/>
    <property type="molecule type" value="Genomic_DNA"/>
</dbReference>
<gene>
    <name evidence="1" type="ORF">L829_0926</name>
</gene>
<organism evidence="1 2">
    <name type="scientific">Mycobacteroides abscessus MAB_030201_1075</name>
    <dbReference type="NCBI Taxonomy" id="1335410"/>
    <lineage>
        <taxon>Bacteria</taxon>
        <taxon>Bacillati</taxon>
        <taxon>Actinomycetota</taxon>
        <taxon>Actinomycetes</taxon>
        <taxon>Mycobacteriales</taxon>
        <taxon>Mycobacteriaceae</taxon>
        <taxon>Mycobacteroides</taxon>
        <taxon>Mycobacteroides abscessus</taxon>
    </lineage>
</organism>
<proteinExistence type="predicted"/>
<name>A0A829PIV9_9MYCO</name>
<reference evidence="1 2" key="1">
    <citation type="submission" date="2014-01" db="EMBL/GenBank/DDBJ databases">
        <authorList>
            <person name="Zelazny A."/>
            <person name="Olivier K."/>
            <person name="Sampaio E.P."/>
            <person name="Holland S.M."/>
            <person name="Tallon L.J."/>
            <person name="Sadzewicz L.K."/>
            <person name="Sengamalay N."/>
            <person name="Fraser C.M."/>
            <person name="Hine E."/>
            <person name="Shefchek K.A."/>
            <person name="Das S.P."/>
            <person name="Shallom S.J."/>
            <person name="Agrawal S."/>
            <person name="Tettelin H."/>
        </authorList>
    </citation>
    <scope>NUCLEOTIDE SEQUENCE [LARGE SCALE GENOMIC DNA]</scope>
    <source>
        <strain evidence="1 2">MAB_030201_1075</strain>
    </source>
</reference>
<comment type="caution">
    <text evidence="1">The sequence shown here is derived from an EMBL/GenBank/DDBJ whole genome shotgun (WGS) entry which is preliminary data.</text>
</comment>
<sequence length="100" mass="11327">MGFRTVLTDADFNNVGGLDHLSFHYSDLADTEWFESPAQLGGLLARAVRRQARIDVDDRMYWTTSEDLLPDFKNARKILKALKPTTTSPPVSGKNFWARP</sequence>
<protein>
    <submittedName>
        <fullName evidence="1">Uncharacterized protein</fullName>
    </submittedName>
</protein>
<evidence type="ECO:0000313" key="2">
    <source>
        <dbReference type="Proteomes" id="UP000019854"/>
    </source>
</evidence>
<accession>A0A829PIV9</accession>
<evidence type="ECO:0000313" key="1">
    <source>
        <dbReference type="EMBL" id="ETZ87380.1"/>
    </source>
</evidence>
<dbReference type="Proteomes" id="UP000019854">
    <property type="component" value="Unassembled WGS sequence"/>
</dbReference>
<dbReference type="AlphaFoldDB" id="A0A829PIV9"/>